<dbReference type="InterPro" id="IPR050502">
    <property type="entry name" value="Euk_RNA-bind_prot"/>
</dbReference>
<keyword evidence="7" id="KW-0007">Acetylation</keyword>
<dbReference type="InterPro" id="IPR047943">
    <property type="entry name" value="RAVER2_RRM1"/>
</dbReference>
<dbReference type="PANTHER" id="PTHR48025:SF1">
    <property type="entry name" value="RRM DOMAIN-CONTAINING PROTEIN"/>
    <property type="match status" value="1"/>
</dbReference>
<reference evidence="17" key="2">
    <citation type="submission" date="2025-08" db="UniProtKB">
        <authorList>
            <consortium name="Ensembl"/>
        </authorList>
    </citation>
    <scope>IDENTIFICATION</scope>
</reference>
<dbReference type="Gene3D" id="3.30.70.330">
    <property type="match status" value="3"/>
</dbReference>
<dbReference type="GO" id="GO:0005737">
    <property type="term" value="C:cytoplasm"/>
    <property type="evidence" value="ECO:0007669"/>
    <property type="project" value="UniProtKB-SubCell"/>
</dbReference>
<dbReference type="Pfam" id="PF00076">
    <property type="entry name" value="RRM_1"/>
    <property type="match status" value="3"/>
</dbReference>
<organism evidence="17 18">
    <name type="scientific">Catharus ustulatus</name>
    <name type="common">Russet-backed thrush</name>
    <name type="synonym">Hylocichla ustulatus</name>
    <dbReference type="NCBI Taxonomy" id="91951"/>
    <lineage>
        <taxon>Eukaryota</taxon>
        <taxon>Metazoa</taxon>
        <taxon>Chordata</taxon>
        <taxon>Craniata</taxon>
        <taxon>Vertebrata</taxon>
        <taxon>Euteleostomi</taxon>
        <taxon>Archelosauria</taxon>
        <taxon>Archosauria</taxon>
        <taxon>Dinosauria</taxon>
        <taxon>Saurischia</taxon>
        <taxon>Theropoda</taxon>
        <taxon>Coelurosauria</taxon>
        <taxon>Aves</taxon>
        <taxon>Neognathae</taxon>
        <taxon>Neoaves</taxon>
        <taxon>Telluraves</taxon>
        <taxon>Australaves</taxon>
        <taxon>Passeriformes</taxon>
        <taxon>Turdidae</taxon>
        <taxon>Catharus</taxon>
    </lineage>
</organism>
<dbReference type="GO" id="GO:0005634">
    <property type="term" value="C:nucleus"/>
    <property type="evidence" value="ECO:0007669"/>
    <property type="project" value="UniProtKB-SubCell"/>
</dbReference>
<evidence type="ECO:0000256" key="10">
    <source>
        <dbReference type="ARBA" id="ARBA00066243"/>
    </source>
</evidence>
<feature type="compositionally biased region" description="Low complexity" evidence="14">
    <location>
        <begin position="1"/>
        <end position="17"/>
    </location>
</feature>
<dbReference type="FunFam" id="3.30.70.330:FF:000125">
    <property type="entry name" value="Putative ribonucleoprotein PTB-binding 1"/>
    <property type="match status" value="1"/>
</dbReference>
<dbReference type="GO" id="GO:0003729">
    <property type="term" value="F:mRNA binding"/>
    <property type="evidence" value="ECO:0007669"/>
    <property type="project" value="TreeGrafter"/>
</dbReference>
<reference evidence="17" key="3">
    <citation type="submission" date="2025-09" db="UniProtKB">
        <authorList>
            <consortium name="Ensembl"/>
        </authorList>
    </citation>
    <scope>IDENTIFICATION</scope>
</reference>
<dbReference type="InterPro" id="IPR012677">
    <property type="entry name" value="Nucleotide-bd_a/b_plait_sf"/>
</dbReference>
<feature type="transmembrane region" description="Helical" evidence="15">
    <location>
        <begin position="548"/>
        <end position="567"/>
    </location>
</feature>
<feature type="domain" description="RRM" evidence="16">
    <location>
        <begin position="237"/>
        <end position="315"/>
    </location>
</feature>
<keyword evidence="5" id="KW-0677">Repeat</keyword>
<evidence type="ECO:0000256" key="8">
    <source>
        <dbReference type="ARBA" id="ARBA00023242"/>
    </source>
</evidence>
<sequence length="568" mass="61960">PAAVRGRPGAPSGSPRAGQGGGGPSAALPPRSPARCKMAAGAERGAALPAEPPPLSAEEVARRLASTRRELGNRRKILLRNLPAESSSQEIHDLFKDYEIKYCYVDRNKRTAFVTLLNGEQAQSAIRKFHQHSLRGKEISVQLQPTDALLCITNLPLSLSIEEFEELVRAYGNVERCFLVYSELTGLSKGYGFVEYMKKDSAAKARLELLGKQLEDSTLFAQWMDVNQLTTNLIHSKCLCVDKLQKDCADSKELIQAFSLKYKPVFCQFAQDEDGGSGDFAVVEYESAEQAESVRGAMDGVTINGRRVQVSFCAPGAPGRSTLAALIAAQRMMRNNRKGLLPEPNPVQIMKSFNNPAMLQMLLQPQLRGHPVKPGKCCEIKQNESLFLKPGLLGEPPTMLLQTVLGIGVMPAVSSGLAPRGEALNSTSRYFFIGLSFFKDPAGSINFISDQFDLNLMQTALSIFQTPLKKQTSLLGEPPKEIRLSTNPYLNLASVLPGICLPASSPPQQTSLPNNVMDAAVSQGTASQHAMENYFSYSQQPGEYPQVGIAPLVSLGFSPCFLWVFFLK</sequence>
<keyword evidence="8" id="KW-0539">Nucleus</keyword>
<dbReference type="InterPro" id="IPR035979">
    <property type="entry name" value="RBD_domain_sf"/>
</dbReference>
<feature type="domain" description="RRM" evidence="16">
    <location>
        <begin position="148"/>
        <end position="226"/>
    </location>
</feature>
<keyword evidence="3" id="KW-0963">Cytoplasm</keyword>
<evidence type="ECO:0000313" key="17">
    <source>
        <dbReference type="Ensembl" id="ENSCUSP00005005390.1"/>
    </source>
</evidence>
<evidence type="ECO:0000256" key="1">
    <source>
        <dbReference type="ARBA" id="ARBA00004123"/>
    </source>
</evidence>
<keyword evidence="15" id="KW-0812">Transmembrane</keyword>
<evidence type="ECO:0000259" key="16">
    <source>
        <dbReference type="PROSITE" id="PS50102"/>
    </source>
</evidence>
<feature type="compositionally biased region" description="Low complexity" evidence="14">
    <location>
        <begin position="25"/>
        <end position="49"/>
    </location>
</feature>
<keyword evidence="15" id="KW-0472">Membrane</keyword>
<evidence type="ECO:0000256" key="3">
    <source>
        <dbReference type="ARBA" id="ARBA00022490"/>
    </source>
</evidence>
<comment type="function">
    <text evidence="9">Cooperates with PTBP1 to modulate regulated alternative splicing events. Promotes exon skipping. Cooperates with PTBP1 to modulate switching between mutually exclusive exons during maturation of the TPM1 pre-mRNA.</text>
</comment>
<evidence type="ECO:0000256" key="4">
    <source>
        <dbReference type="ARBA" id="ARBA00022553"/>
    </source>
</evidence>
<dbReference type="PANTHER" id="PTHR48025">
    <property type="entry name" value="OS02G0815200 PROTEIN"/>
    <property type="match status" value="1"/>
</dbReference>
<dbReference type="AlphaFoldDB" id="A0A8C3TVN1"/>
<keyword evidence="6 13" id="KW-0694">RNA-binding</keyword>
<dbReference type="PROSITE" id="PS50102">
    <property type="entry name" value="RRM"/>
    <property type="match status" value="3"/>
</dbReference>
<accession>A0A8C3TVN1</accession>
<evidence type="ECO:0000256" key="14">
    <source>
        <dbReference type="SAM" id="MobiDB-lite"/>
    </source>
</evidence>
<comment type="subcellular location">
    <subcellularLocation>
        <location evidence="2">Cytoplasm</location>
    </subcellularLocation>
    <subcellularLocation>
        <location evidence="1">Nucleus</location>
    </subcellularLocation>
</comment>
<evidence type="ECO:0000256" key="15">
    <source>
        <dbReference type="SAM" id="Phobius"/>
    </source>
</evidence>
<dbReference type="FunFam" id="3.30.70.330:FF:000100">
    <property type="entry name" value="Putative ribonucleoprotein PTB-binding 1"/>
    <property type="match status" value="1"/>
</dbReference>
<dbReference type="SUPFAM" id="SSF54928">
    <property type="entry name" value="RNA-binding domain, RBD"/>
    <property type="match status" value="2"/>
</dbReference>
<dbReference type="Proteomes" id="UP000694563">
    <property type="component" value="Chromosome 9"/>
</dbReference>
<dbReference type="FunFam" id="3.30.70.330:FF:000116">
    <property type="entry name" value="Putative ribonucleoprotein PTB-binding 1"/>
    <property type="match status" value="1"/>
</dbReference>
<feature type="region of interest" description="Disordered" evidence="14">
    <location>
        <begin position="1"/>
        <end position="55"/>
    </location>
</feature>
<evidence type="ECO:0000256" key="12">
    <source>
        <dbReference type="ARBA" id="ARBA00076009"/>
    </source>
</evidence>
<keyword evidence="15" id="KW-1133">Transmembrane helix</keyword>
<proteinExistence type="predicted"/>
<keyword evidence="4" id="KW-0597">Phosphoprotein</keyword>
<comment type="subunit">
    <text evidence="10">Interacts with PTBP1, RAVER2, VCL and ACTN1. Part of a complex containing RAVER1, VCL and ACTN1.</text>
</comment>
<evidence type="ECO:0000256" key="13">
    <source>
        <dbReference type="PROSITE-ProRule" id="PRU00176"/>
    </source>
</evidence>
<dbReference type="SMART" id="SM00360">
    <property type="entry name" value="RRM"/>
    <property type="match status" value="3"/>
</dbReference>
<feature type="domain" description="RRM" evidence="16">
    <location>
        <begin position="75"/>
        <end position="146"/>
    </location>
</feature>
<evidence type="ECO:0000313" key="18">
    <source>
        <dbReference type="Proteomes" id="UP000694563"/>
    </source>
</evidence>
<reference evidence="17" key="1">
    <citation type="submission" date="2020-10" db="EMBL/GenBank/DDBJ databases">
        <title>Catharus ustulatus (Swainson's thrush) genome, bCatUst1, primary haplotype v2.</title>
        <authorList>
            <person name="Delmore K."/>
            <person name="Vafadar M."/>
            <person name="Formenti G."/>
            <person name="Chow W."/>
            <person name="Pelan S."/>
            <person name="Howe K."/>
            <person name="Rhie A."/>
            <person name="Mountcastle J."/>
            <person name="Haase B."/>
            <person name="Fedrigo O."/>
            <person name="Jarvis E.D."/>
        </authorList>
    </citation>
    <scope>NUCLEOTIDE SEQUENCE [LARGE SCALE GENOMIC DNA]</scope>
</reference>
<keyword evidence="18" id="KW-1185">Reference proteome</keyword>
<name>A0A8C3TVN1_CATUS</name>
<evidence type="ECO:0000256" key="7">
    <source>
        <dbReference type="ARBA" id="ARBA00022990"/>
    </source>
</evidence>
<evidence type="ECO:0000256" key="5">
    <source>
        <dbReference type="ARBA" id="ARBA00022737"/>
    </source>
</evidence>
<evidence type="ECO:0000256" key="2">
    <source>
        <dbReference type="ARBA" id="ARBA00004496"/>
    </source>
</evidence>
<dbReference type="InterPro" id="IPR000504">
    <property type="entry name" value="RRM_dom"/>
</dbReference>
<protein>
    <recommendedName>
        <fullName evidence="11">Ribonucleoprotein PTB-binding 1</fullName>
    </recommendedName>
    <alternativeName>
        <fullName evidence="12">Protein raver-1</fullName>
    </alternativeName>
</protein>
<dbReference type="CDD" id="cd12664">
    <property type="entry name" value="RRM1_RAVER2"/>
    <property type="match status" value="1"/>
</dbReference>
<evidence type="ECO:0000256" key="11">
    <source>
        <dbReference type="ARBA" id="ARBA00072395"/>
    </source>
</evidence>
<evidence type="ECO:0000256" key="6">
    <source>
        <dbReference type="ARBA" id="ARBA00022884"/>
    </source>
</evidence>
<evidence type="ECO:0000256" key="9">
    <source>
        <dbReference type="ARBA" id="ARBA00058259"/>
    </source>
</evidence>
<dbReference type="Ensembl" id="ENSCUST00005005604.1">
    <property type="protein sequence ID" value="ENSCUSP00005005390.1"/>
    <property type="gene ID" value="ENSCUSG00005003394.1"/>
</dbReference>